<keyword evidence="8" id="KW-0539">Nucleus</keyword>
<dbReference type="InterPro" id="IPR000357">
    <property type="entry name" value="HEAT"/>
</dbReference>
<dbReference type="PROSITE" id="PS50102">
    <property type="entry name" value="RRM"/>
    <property type="match status" value="1"/>
</dbReference>
<dbReference type="Pfam" id="PF25574">
    <property type="entry name" value="TPR_IMB1"/>
    <property type="match status" value="1"/>
</dbReference>
<evidence type="ECO:0000256" key="1">
    <source>
        <dbReference type="ARBA" id="ARBA00004123"/>
    </source>
</evidence>
<evidence type="ECO:0000256" key="7">
    <source>
        <dbReference type="ARBA" id="ARBA00022990"/>
    </source>
</evidence>
<dbReference type="InterPro" id="IPR041389">
    <property type="entry name" value="Importin_rep_6"/>
</dbReference>
<dbReference type="InterPro" id="IPR000504">
    <property type="entry name" value="RRM_dom"/>
</dbReference>
<dbReference type="InterPro" id="IPR041653">
    <property type="entry name" value="Importin_rep_4"/>
</dbReference>
<dbReference type="Gene3D" id="1.25.10.10">
    <property type="entry name" value="Leucine-rich Repeat Variant"/>
    <property type="match status" value="1"/>
</dbReference>
<keyword evidence="4" id="KW-0963">Cytoplasm</keyword>
<dbReference type="InterPro" id="IPR012677">
    <property type="entry name" value="Nucleotide-bd_a/b_plait_sf"/>
</dbReference>
<keyword evidence="6" id="KW-0653">Protein transport</keyword>
<dbReference type="SUPFAM" id="SSF48371">
    <property type="entry name" value="ARM repeat"/>
    <property type="match status" value="1"/>
</dbReference>
<feature type="compositionally biased region" description="Gly residues" evidence="11">
    <location>
        <begin position="1262"/>
        <end position="1279"/>
    </location>
</feature>
<dbReference type="Pfam" id="PF18808">
    <property type="entry name" value="Importin_rep_4"/>
    <property type="match status" value="1"/>
</dbReference>
<dbReference type="Pfam" id="PF02985">
    <property type="entry name" value="HEAT"/>
    <property type="match status" value="1"/>
</dbReference>
<dbReference type="Proteomes" id="UP001174909">
    <property type="component" value="Unassembled WGS sequence"/>
</dbReference>
<dbReference type="GO" id="GO:0005634">
    <property type="term" value="C:nucleus"/>
    <property type="evidence" value="ECO:0007669"/>
    <property type="project" value="UniProtKB-SubCell"/>
</dbReference>
<feature type="compositionally biased region" description="Gly residues" evidence="11">
    <location>
        <begin position="1244"/>
        <end position="1255"/>
    </location>
</feature>
<dbReference type="InterPro" id="IPR035979">
    <property type="entry name" value="RBD_domain_sf"/>
</dbReference>
<feature type="compositionally biased region" description="Low complexity" evidence="11">
    <location>
        <begin position="1338"/>
        <end position="1374"/>
    </location>
</feature>
<comment type="caution">
    <text evidence="13">The sequence shown here is derived from an EMBL/GenBank/DDBJ whole genome shotgun (WGS) entry which is preliminary data.</text>
</comment>
<feature type="region of interest" description="Disordered" evidence="11">
    <location>
        <begin position="1126"/>
        <end position="1422"/>
    </location>
</feature>
<evidence type="ECO:0000313" key="14">
    <source>
        <dbReference type="Proteomes" id="UP001174909"/>
    </source>
</evidence>
<dbReference type="Gene3D" id="3.30.70.330">
    <property type="match status" value="1"/>
</dbReference>
<feature type="region of interest" description="Disordered" evidence="11">
    <location>
        <begin position="602"/>
        <end position="621"/>
    </location>
</feature>
<keyword evidence="7" id="KW-0007">Acetylation</keyword>
<gene>
    <name evidence="13" type="ORF">GBAR_LOCUS11698</name>
</gene>
<evidence type="ECO:0000256" key="5">
    <source>
        <dbReference type="ARBA" id="ARBA00022737"/>
    </source>
</evidence>
<feature type="compositionally biased region" description="Gly residues" evidence="11">
    <location>
        <begin position="1375"/>
        <end position="1387"/>
    </location>
</feature>
<feature type="domain" description="RRM" evidence="12">
    <location>
        <begin position="895"/>
        <end position="973"/>
    </location>
</feature>
<evidence type="ECO:0000256" key="4">
    <source>
        <dbReference type="ARBA" id="ARBA00022490"/>
    </source>
</evidence>
<keyword evidence="10" id="KW-0694">RNA-binding</keyword>
<feature type="compositionally biased region" description="Polar residues" evidence="11">
    <location>
        <begin position="1224"/>
        <end position="1237"/>
    </location>
</feature>
<accession>A0AA35S055</accession>
<dbReference type="GO" id="GO:0006606">
    <property type="term" value="P:protein import into nucleus"/>
    <property type="evidence" value="ECO:0007669"/>
    <property type="project" value="InterPro"/>
</dbReference>
<name>A0AA35S055_GEOBA</name>
<evidence type="ECO:0000256" key="9">
    <source>
        <dbReference type="PROSITE-ProRule" id="PRU00103"/>
    </source>
</evidence>
<feature type="repeat" description="HEAT" evidence="9">
    <location>
        <begin position="186"/>
        <end position="224"/>
    </location>
</feature>
<dbReference type="PANTHER" id="PTHR10527">
    <property type="entry name" value="IMPORTIN BETA"/>
    <property type="match status" value="1"/>
</dbReference>
<reference evidence="13" key="1">
    <citation type="submission" date="2023-03" db="EMBL/GenBank/DDBJ databases">
        <authorList>
            <person name="Steffen K."/>
            <person name="Cardenas P."/>
        </authorList>
    </citation>
    <scope>NUCLEOTIDE SEQUENCE</scope>
</reference>
<dbReference type="InterPro" id="IPR011989">
    <property type="entry name" value="ARM-like"/>
</dbReference>
<keyword evidence="3" id="KW-0813">Transport</keyword>
<evidence type="ECO:0000256" key="3">
    <source>
        <dbReference type="ARBA" id="ARBA00022448"/>
    </source>
</evidence>
<keyword evidence="5" id="KW-0677">Repeat</keyword>
<evidence type="ECO:0000256" key="10">
    <source>
        <dbReference type="PROSITE-ProRule" id="PRU00176"/>
    </source>
</evidence>
<dbReference type="InterPro" id="IPR057672">
    <property type="entry name" value="TPR_IPO4/5"/>
</dbReference>
<dbReference type="InterPro" id="IPR058584">
    <property type="entry name" value="IMB1_TNPO1-like_TPR"/>
</dbReference>
<feature type="compositionally biased region" description="Acidic residues" evidence="11">
    <location>
        <begin position="604"/>
        <end position="621"/>
    </location>
</feature>
<dbReference type="EMBL" id="CASHTH010001755">
    <property type="protein sequence ID" value="CAI8019446.1"/>
    <property type="molecule type" value="Genomic_DNA"/>
</dbReference>
<proteinExistence type="predicted"/>
<dbReference type="Pfam" id="PF18829">
    <property type="entry name" value="Importin_rep_6"/>
    <property type="match status" value="1"/>
</dbReference>
<dbReference type="SUPFAM" id="SSF54928">
    <property type="entry name" value="RNA-binding domain, RBD"/>
    <property type="match status" value="1"/>
</dbReference>
<evidence type="ECO:0000256" key="11">
    <source>
        <dbReference type="SAM" id="MobiDB-lite"/>
    </source>
</evidence>
<dbReference type="PROSITE" id="PS50077">
    <property type="entry name" value="HEAT_REPEAT"/>
    <property type="match status" value="1"/>
</dbReference>
<organism evidence="13 14">
    <name type="scientific">Geodia barretti</name>
    <name type="common">Barrett's horny sponge</name>
    <dbReference type="NCBI Taxonomy" id="519541"/>
    <lineage>
        <taxon>Eukaryota</taxon>
        <taxon>Metazoa</taxon>
        <taxon>Porifera</taxon>
        <taxon>Demospongiae</taxon>
        <taxon>Heteroscleromorpha</taxon>
        <taxon>Tetractinellida</taxon>
        <taxon>Astrophorina</taxon>
        <taxon>Geodiidae</taxon>
        <taxon>Geodia</taxon>
    </lineage>
</organism>
<dbReference type="InterPro" id="IPR040122">
    <property type="entry name" value="Importin_beta"/>
</dbReference>
<keyword evidence="14" id="KW-1185">Reference proteome</keyword>
<evidence type="ECO:0000256" key="8">
    <source>
        <dbReference type="ARBA" id="ARBA00023242"/>
    </source>
</evidence>
<dbReference type="Pfam" id="PF00076">
    <property type="entry name" value="RRM_1"/>
    <property type="match status" value="1"/>
</dbReference>
<dbReference type="GO" id="GO:0003723">
    <property type="term" value="F:RNA binding"/>
    <property type="evidence" value="ECO:0007669"/>
    <property type="project" value="UniProtKB-UniRule"/>
</dbReference>
<dbReference type="GO" id="GO:0005737">
    <property type="term" value="C:cytoplasm"/>
    <property type="evidence" value="ECO:0007669"/>
    <property type="project" value="UniProtKB-SubCell"/>
</dbReference>
<evidence type="ECO:0000256" key="2">
    <source>
        <dbReference type="ARBA" id="ARBA00004496"/>
    </source>
</evidence>
<dbReference type="SMART" id="SM00360">
    <property type="entry name" value="RRM"/>
    <property type="match status" value="1"/>
</dbReference>
<dbReference type="InterPro" id="IPR021133">
    <property type="entry name" value="HEAT_type_2"/>
</dbReference>
<feature type="compositionally biased region" description="Polar residues" evidence="11">
    <location>
        <begin position="1185"/>
        <end position="1200"/>
    </location>
</feature>
<dbReference type="InterPro" id="IPR016024">
    <property type="entry name" value="ARM-type_fold"/>
</dbReference>
<protein>
    <submittedName>
        <fullName evidence="13">Importin-5</fullName>
    </submittedName>
</protein>
<feature type="compositionally biased region" description="Low complexity" evidence="11">
    <location>
        <begin position="1167"/>
        <end position="1176"/>
    </location>
</feature>
<sequence>MLPLLLAIVGKSVEGQEDDSLLKAFIDLGEQCPKFMRPQLDATIELMLKIMALTDLEDSWRQLALEVLVTTSENAPAMMRKQSRYLPDIVSQCLKFMLEVEEDSDWLTADNLEDEDDNTSNAIVGETSLDRLANALGGKVVLPHIIRNITSMLRSEDWHCRHAMLMAISAVGEGCEKQVQPILGDVVQAVLPYCQDQHPRVRYAACNALGQLANDFAPTLQLKHHSKVIPALLIVLDDYATPRVQTHAGAALVNFFEQCTQSVLSQYLQHLVPKLKRVLEVRLDELHKTGKKLVLEQIVTTIATLADSVEAYFIPHYDHFMPSLKYIMINATDKEYRLLRGKTIECISLMGLAVGQEKFMQDAQEIMEVLVKAQANQGEMEPDDPQVSYFISAWARMCKIIGPGFVQYLPIVMGPLMQAASIKPEIAIVDSDTENNFNEDDGWEFVTLADQQKFGIKTAGLDEKCTAMQMLVVYAKDLKEGFADFAEPVAQIMVPHLRFYFHELVRAAAAEILPHLLGCVQVKGIEVVRKVWGYMSDKLLEAINLEPDPEIVGIMMDSLCRCIDLLGANCFTAEQYSKLVELLKDAMEMTFSRASERLKKREDEDYDEQVEEELEEEGETDEQYLSKVADVMHSLFGTHGATLLPLFDQLLPTFASMLAEERPSYQKQLSLCVFDDVLEFASSSAVKYQEYFLQPMLKCICDKSPTVRQAASYGVGVMAQNCSKDFSQACLDALSLLTMAIQRPDAKEDAPSINATENAISAITKICRHVETGVPMETILPLWFSWLPVVEDKEEAPHVYSYLCDLIENNNAIILGQDNGNVPRILLIIAAVCEVGALEEDKQVFMRLLSIARHIQASTEIWEVCMKLLTHEQQTALQSVPEGEKMSRRSDNPLAKVIVRNYPLTTPEKELRDMFEKIGKIDDFFMPQYKDTRKPRGFFFVQYRKEEDAHDAIKNLNGNDIGGMKLAIEMVRGIVMVTETGTTEVVMIPTVLQVKNLAELAIRESLLFEEGFWTPLAPRLECRDHRSLPMMEWVPLGGPLVVDPLVVMGGCRHTMIFAVDPLRQGIWKDHRMELGAMADHEGLLLIMPRLVTRMARPPLAAITMATHTTPRGVPLPVVVGAETSTMTARDPTAQEVGAPGNTGPPGSGYSTPGSRGGAGGLGGSSAGGSSYSGDYSAPRRGGYDSYQTGGPPSSYDNYSQPRDGYGTSASSGGGGGYNSGPPSQTSGGYPPNQGSGRYSTSGATQGGSYGSGGSSGKYSDPSGGGSYGGTTDYYGGGTSTGLSQSGPKPTSYDRYGPPPSGGGASGSSGVSSGPYGRQGDRSGSDVGTYGTPSNQTRGTGSSYDQSSSYSGGTNTGYGAKNSSSASFGGSTVSRGGHGGYSSGGPQLGGTFSNTPAASYGSGGGTSSGPNHASGSRWGHRQY</sequence>
<dbReference type="CDD" id="cd00590">
    <property type="entry name" value="RRM_SF"/>
    <property type="match status" value="1"/>
</dbReference>
<comment type="subcellular location">
    <subcellularLocation>
        <location evidence="2">Cytoplasm</location>
    </subcellularLocation>
    <subcellularLocation>
        <location evidence="1">Nucleus</location>
    </subcellularLocation>
</comment>
<evidence type="ECO:0000259" key="12">
    <source>
        <dbReference type="PROSITE" id="PS50102"/>
    </source>
</evidence>
<dbReference type="Pfam" id="PF13513">
    <property type="entry name" value="HEAT_EZ"/>
    <property type="match status" value="1"/>
</dbReference>
<dbReference type="Pfam" id="PF25780">
    <property type="entry name" value="TPR_IPO5"/>
    <property type="match status" value="1"/>
</dbReference>
<feature type="compositionally biased region" description="Gly residues" evidence="11">
    <location>
        <begin position="1154"/>
        <end position="1166"/>
    </location>
</feature>
<evidence type="ECO:0000256" key="6">
    <source>
        <dbReference type="ARBA" id="ARBA00022927"/>
    </source>
</evidence>
<evidence type="ECO:0000313" key="13">
    <source>
        <dbReference type="EMBL" id="CAI8019446.1"/>
    </source>
</evidence>